<feature type="coiled-coil region" evidence="1">
    <location>
        <begin position="44"/>
        <end position="71"/>
    </location>
</feature>
<evidence type="ECO:0000313" key="3">
    <source>
        <dbReference type="Proteomes" id="UP000190831"/>
    </source>
</evidence>
<organism evidence="2 3">
    <name type="scientific">Lachancea fermentati</name>
    <name type="common">Zygosaccharomyces fermentati</name>
    <dbReference type="NCBI Taxonomy" id="4955"/>
    <lineage>
        <taxon>Eukaryota</taxon>
        <taxon>Fungi</taxon>
        <taxon>Dikarya</taxon>
        <taxon>Ascomycota</taxon>
        <taxon>Saccharomycotina</taxon>
        <taxon>Saccharomycetes</taxon>
        <taxon>Saccharomycetales</taxon>
        <taxon>Saccharomycetaceae</taxon>
        <taxon>Lachancea</taxon>
    </lineage>
</organism>
<proteinExistence type="predicted"/>
<dbReference type="OrthoDB" id="4066304at2759"/>
<dbReference type="AlphaFoldDB" id="A0A1G4MFT4"/>
<sequence>MTQNNNNNVTLKTLTAYQLLSSRENMCELFGLLDDSERRSLIVGKNRDQNLEEMKKRLETLRTEVETQKGI</sequence>
<name>A0A1G4MFT4_LACFM</name>
<protein>
    <submittedName>
        <fullName evidence="2">LAFE_0F11364g1_1</fullName>
    </submittedName>
</protein>
<dbReference type="Proteomes" id="UP000190831">
    <property type="component" value="Chromosome F"/>
</dbReference>
<evidence type="ECO:0000256" key="1">
    <source>
        <dbReference type="SAM" id="Coils"/>
    </source>
</evidence>
<reference evidence="3" key="1">
    <citation type="submission" date="2016-03" db="EMBL/GenBank/DDBJ databases">
        <authorList>
            <person name="Devillers H."/>
        </authorList>
    </citation>
    <scope>NUCLEOTIDE SEQUENCE [LARGE SCALE GENOMIC DNA]</scope>
</reference>
<keyword evidence="1" id="KW-0175">Coiled coil</keyword>
<gene>
    <name evidence="2" type="ORF">LAFE_0F11364G</name>
</gene>
<dbReference type="EMBL" id="LT598490">
    <property type="protein sequence ID" value="SCW02653.1"/>
    <property type="molecule type" value="Genomic_DNA"/>
</dbReference>
<accession>A0A1G4MFT4</accession>
<dbReference type="OMA" id="HRERMCE"/>
<keyword evidence="3" id="KW-1185">Reference proteome</keyword>
<evidence type="ECO:0000313" key="2">
    <source>
        <dbReference type="EMBL" id="SCW02653.1"/>
    </source>
</evidence>
<dbReference type="STRING" id="4955.A0A1G4MFT4"/>